<sequence>MTHSHSKNTKYDDEEFFAVLLAEFRTGDDWVGTHQVTRYVGCGMQTANRRLLELARTLPIEVYDPKAGDGEVVAPDQIDETARRLLGFRIEPLDPDTAPDSLETEHKTL</sequence>
<dbReference type="AlphaFoldDB" id="A0ABD5NLV6"/>
<evidence type="ECO:0000313" key="1">
    <source>
        <dbReference type="EMBL" id="MFC3957554.1"/>
    </source>
</evidence>
<gene>
    <name evidence="1" type="ORF">ACFOUR_04095</name>
</gene>
<dbReference type="EMBL" id="JBHSAQ010000002">
    <property type="protein sequence ID" value="MFC3957554.1"/>
    <property type="molecule type" value="Genomic_DNA"/>
</dbReference>
<organism evidence="1 2">
    <name type="scientific">Halovivax cerinus</name>
    <dbReference type="NCBI Taxonomy" id="1487865"/>
    <lineage>
        <taxon>Archaea</taxon>
        <taxon>Methanobacteriati</taxon>
        <taxon>Methanobacteriota</taxon>
        <taxon>Stenosarchaea group</taxon>
        <taxon>Halobacteria</taxon>
        <taxon>Halobacteriales</taxon>
        <taxon>Natrialbaceae</taxon>
        <taxon>Halovivax</taxon>
    </lineage>
</organism>
<protein>
    <submittedName>
        <fullName evidence="1">Uncharacterized protein</fullName>
    </submittedName>
</protein>
<evidence type="ECO:0000313" key="2">
    <source>
        <dbReference type="Proteomes" id="UP001595846"/>
    </source>
</evidence>
<reference evidence="1 2" key="1">
    <citation type="journal article" date="2019" name="Int. J. Syst. Evol. Microbiol.">
        <title>The Global Catalogue of Microorganisms (GCM) 10K type strain sequencing project: providing services to taxonomists for standard genome sequencing and annotation.</title>
        <authorList>
            <consortium name="The Broad Institute Genomics Platform"/>
            <consortium name="The Broad Institute Genome Sequencing Center for Infectious Disease"/>
            <person name="Wu L."/>
            <person name="Ma J."/>
        </authorList>
    </citation>
    <scope>NUCLEOTIDE SEQUENCE [LARGE SCALE GENOMIC DNA]</scope>
    <source>
        <strain evidence="1 2">IBRC-M 10256</strain>
    </source>
</reference>
<name>A0ABD5NLV6_9EURY</name>
<accession>A0ABD5NLV6</accession>
<dbReference type="Proteomes" id="UP001595846">
    <property type="component" value="Unassembled WGS sequence"/>
</dbReference>
<proteinExistence type="predicted"/>
<dbReference type="GeneID" id="73902922"/>
<comment type="caution">
    <text evidence="1">The sequence shown here is derived from an EMBL/GenBank/DDBJ whole genome shotgun (WGS) entry which is preliminary data.</text>
</comment>
<keyword evidence="2" id="KW-1185">Reference proteome</keyword>
<dbReference type="RefSeq" id="WP_256533782.1">
    <property type="nucleotide sequence ID" value="NZ_CP101824.1"/>
</dbReference>